<gene>
    <name evidence="20" type="ORF">BECKH772A_GA0070896_101235</name>
    <name evidence="21" type="ORF">BECKH772B_GA0070898_101226</name>
    <name evidence="22" type="ORF">BECKH772C_GA0070978_101294</name>
</gene>
<dbReference type="GO" id="GO:0016740">
    <property type="term" value="F:transferase activity"/>
    <property type="evidence" value="ECO:0007669"/>
    <property type="project" value="UniProtKB-UniRule"/>
</dbReference>
<comment type="catalytic activity">
    <reaction evidence="16 18">
        <text>L-threonyl-[protein] + FAD = FMN-L-threonyl-[protein] + AMP + H(+)</text>
        <dbReference type="Rhea" id="RHEA:36847"/>
        <dbReference type="Rhea" id="RHEA-COMP:11060"/>
        <dbReference type="Rhea" id="RHEA-COMP:11061"/>
        <dbReference type="ChEBI" id="CHEBI:15378"/>
        <dbReference type="ChEBI" id="CHEBI:30013"/>
        <dbReference type="ChEBI" id="CHEBI:57692"/>
        <dbReference type="ChEBI" id="CHEBI:74257"/>
        <dbReference type="ChEBI" id="CHEBI:456215"/>
        <dbReference type="EC" id="2.7.1.180"/>
    </reaction>
</comment>
<evidence type="ECO:0000256" key="2">
    <source>
        <dbReference type="ARBA" id="ARBA00011955"/>
    </source>
</evidence>
<keyword evidence="8 18" id="KW-0479">Metal-binding</keyword>
<dbReference type="PANTHER" id="PTHR30040:SF2">
    <property type="entry name" value="FAD:PROTEIN FMN TRANSFERASE"/>
    <property type="match status" value="1"/>
</dbReference>
<keyword evidence="7 18" id="KW-0808">Transferase</keyword>
<dbReference type="InterPro" id="IPR003374">
    <property type="entry name" value="ApbE-like_sf"/>
</dbReference>
<evidence type="ECO:0000313" key="20">
    <source>
        <dbReference type="EMBL" id="VFJ97585.1"/>
    </source>
</evidence>
<feature type="binding site" evidence="19">
    <location>
        <position position="324"/>
    </location>
    <ligand>
        <name>Mg(2+)</name>
        <dbReference type="ChEBI" id="CHEBI:18420"/>
    </ligand>
</feature>
<dbReference type="AlphaFoldDB" id="A0A450VF62"/>
<evidence type="ECO:0000256" key="3">
    <source>
        <dbReference type="ARBA" id="ARBA00016337"/>
    </source>
</evidence>
<dbReference type="EC" id="2.7.1.180" evidence="2 18"/>
<dbReference type="SUPFAM" id="SSF143631">
    <property type="entry name" value="ApbE-like"/>
    <property type="match status" value="1"/>
</dbReference>
<dbReference type="EMBL" id="CAADFG010000123">
    <property type="protein sequence ID" value="VFJ97585.1"/>
    <property type="molecule type" value="Genomic_DNA"/>
</dbReference>
<evidence type="ECO:0000256" key="16">
    <source>
        <dbReference type="ARBA" id="ARBA00048540"/>
    </source>
</evidence>
<evidence type="ECO:0000256" key="4">
    <source>
        <dbReference type="ARBA" id="ARBA00022475"/>
    </source>
</evidence>
<keyword evidence="12" id="KW-0472">Membrane</keyword>
<dbReference type="PANTHER" id="PTHR30040">
    <property type="entry name" value="THIAMINE BIOSYNTHESIS LIPOPROTEIN APBE"/>
    <property type="match status" value="1"/>
</dbReference>
<dbReference type="InterPro" id="IPR024932">
    <property type="entry name" value="ApbE"/>
</dbReference>
<evidence type="ECO:0000256" key="13">
    <source>
        <dbReference type="ARBA" id="ARBA00023139"/>
    </source>
</evidence>
<evidence type="ECO:0000256" key="17">
    <source>
        <dbReference type="ARBA" id="ARBA00060485"/>
    </source>
</evidence>
<name>A0A450VF62_9GAMM</name>
<evidence type="ECO:0000256" key="11">
    <source>
        <dbReference type="ARBA" id="ARBA00022842"/>
    </source>
</evidence>
<evidence type="ECO:0000256" key="6">
    <source>
        <dbReference type="ARBA" id="ARBA00022630"/>
    </source>
</evidence>
<feature type="binding site" evidence="19">
    <location>
        <position position="320"/>
    </location>
    <ligand>
        <name>Mg(2+)</name>
        <dbReference type="ChEBI" id="CHEBI:18420"/>
    </ligand>
</feature>
<feature type="binding site" evidence="19">
    <location>
        <position position="206"/>
    </location>
    <ligand>
        <name>Mg(2+)</name>
        <dbReference type="ChEBI" id="CHEBI:18420"/>
    </ligand>
</feature>
<evidence type="ECO:0000256" key="9">
    <source>
        <dbReference type="ARBA" id="ARBA00022729"/>
    </source>
</evidence>
<keyword evidence="10 18" id="KW-0274">FAD</keyword>
<dbReference type="GO" id="GO:0005886">
    <property type="term" value="C:plasma membrane"/>
    <property type="evidence" value="ECO:0007669"/>
    <property type="project" value="UniProtKB-SubCell"/>
</dbReference>
<organism evidence="22">
    <name type="scientific">Candidatus Kentrum eta</name>
    <dbReference type="NCBI Taxonomy" id="2126337"/>
    <lineage>
        <taxon>Bacteria</taxon>
        <taxon>Pseudomonadati</taxon>
        <taxon>Pseudomonadota</taxon>
        <taxon>Gammaproteobacteria</taxon>
        <taxon>Candidatus Kentrum</taxon>
    </lineage>
</organism>
<reference evidence="22" key="1">
    <citation type="submission" date="2019-02" db="EMBL/GenBank/DDBJ databases">
        <authorList>
            <person name="Gruber-Vodicka R. H."/>
            <person name="Seah K. B. B."/>
        </authorList>
    </citation>
    <scope>NUCLEOTIDE SEQUENCE</scope>
    <source>
        <strain evidence="22">BECK_SA2B12</strain>
        <strain evidence="20">BECK_SA2B15</strain>
        <strain evidence="21">BECK_SA2B20</strain>
    </source>
</reference>
<evidence type="ECO:0000256" key="10">
    <source>
        <dbReference type="ARBA" id="ARBA00022827"/>
    </source>
</evidence>
<dbReference type="EMBL" id="CAADFJ010000129">
    <property type="protein sequence ID" value="VFK03436.1"/>
    <property type="molecule type" value="Genomic_DNA"/>
</dbReference>
<keyword evidence="5" id="KW-0997">Cell inner membrane</keyword>
<evidence type="ECO:0000313" key="22">
    <source>
        <dbReference type="EMBL" id="VFK03436.1"/>
    </source>
</evidence>
<dbReference type="Gene3D" id="3.10.520.10">
    <property type="entry name" value="ApbE-like domains"/>
    <property type="match status" value="1"/>
</dbReference>
<keyword evidence="13" id="KW-0564">Palmitate</keyword>
<accession>A0A450VF62</accession>
<evidence type="ECO:0000256" key="19">
    <source>
        <dbReference type="PIRSR" id="PIRSR006268-2"/>
    </source>
</evidence>
<evidence type="ECO:0000256" key="5">
    <source>
        <dbReference type="ARBA" id="ARBA00022519"/>
    </source>
</evidence>
<keyword evidence="11 18" id="KW-0460">Magnesium</keyword>
<evidence type="ECO:0000256" key="1">
    <source>
        <dbReference type="ARBA" id="ARBA00008282"/>
    </source>
</evidence>
<comment type="cofactor">
    <cofactor evidence="19">
        <name>Mg(2+)</name>
        <dbReference type="ChEBI" id="CHEBI:18420"/>
    </cofactor>
    <cofactor evidence="19">
        <name>Mn(2+)</name>
        <dbReference type="ChEBI" id="CHEBI:29035"/>
    </cofactor>
    <text evidence="19">Magnesium. Can also use manganese.</text>
</comment>
<dbReference type="GO" id="GO:0046872">
    <property type="term" value="F:metal ion binding"/>
    <property type="evidence" value="ECO:0007669"/>
    <property type="project" value="UniProtKB-UniRule"/>
</dbReference>
<dbReference type="PIRSF" id="PIRSF006268">
    <property type="entry name" value="ApbE"/>
    <property type="match status" value="1"/>
</dbReference>
<comment type="similarity">
    <text evidence="1 18">Belongs to the ApbE family.</text>
</comment>
<keyword evidence="6 18" id="KW-0285">Flavoprotein</keyword>
<dbReference type="Pfam" id="PF02424">
    <property type="entry name" value="ApbE"/>
    <property type="match status" value="1"/>
</dbReference>
<keyword evidence="14 22" id="KW-0449">Lipoprotein</keyword>
<evidence type="ECO:0000256" key="7">
    <source>
        <dbReference type="ARBA" id="ARBA00022679"/>
    </source>
</evidence>
<evidence type="ECO:0000256" key="14">
    <source>
        <dbReference type="ARBA" id="ARBA00023288"/>
    </source>
</evidence>
<proteinExistence type="inferred from homology"/>
<evidence type="ECO:0000256" key="15">
    <source>
        <dbReference type="ARBA" id="ARBA00031306"/>
    </source>
</evidence>
<sequence>MRINHRLHILVPRGGAVSERTMFGWEHTMTVALLYIIALVITGCDARPPDLLHYTGTTMGTYYAIKVGPLPQAAPPDADIEDIDTEQLGRDIEGILTEINALMSTYRTDSALSRFNASTRTDWFPVPEDLHTVVTEALAVSRSTGGAFDITVGPLVNLWGFGPSRDKKDSMANEVAAPVGYEKVTTRAVPPALRKDDPRVYLDLSAIAKGFAVDKVAEYLEGKNFANYLVDIGGELRGKGKNAAGKPWQVAIEKPTPGKRAIHQVIAVDGYAVATSGDYRNFFEQDGKRYSHTIDPKTGRPVTHRLASVTVISPSAMRADAMATAISVLGPEAGYRLAERENLPVWLITKTDTGFSDRSTPGFARFVVSER</sequence>
<protein>
    <recommendedName>
        <fullName evidence="3 18">FAD:protein FMN transferase</fullName>
        <ecNumber evidence="2 18">2.7.1.180</ecNumber>
    </recommendedName>
    <alternativeName>
        <fullName evidence="15 18">Flavin transferase</fullName>
    </alternativeName>
</protein>
<comment type="subcellular location">
    <subcellularLocation>
        <location evidence="17">Cell inner membrane</location>
        <topology evidence="17">Lipid-anchor</topology>
        <orientation evidence="17">Periplasmic side</orientation>
    </subcellularLocation>
</comment>
<evidence type="ECO:0000256" key="18">
    <source>
        <dbReference type="PIRNR" id="PIRNR006268"/>
    </source>
</evidence>
<evidence type="ECO:0000313" key="21">
    <source>
        <dbReference type="EMBL" id="VFJ97934.1"/>
    </source>
</evidence>
<dbReference type="FunFam" id="3.10.520.10:FF:000001">
    <property type="entry name" value="FAD:protein FMN transferase"/>
    <property type="match status" value="1"/>
</dbReference>
<evidence type="ECO:0000256" key="8">
    <source>
        <dbReference type="ARBA" id="ARBA00022723"/>
    </source>
</evidence>
<evidence type="ECO:0000256" key="12">
    <source>
        <dbReference type="ARBA" id="ARBA00023136"/>
    </source>
</evidence>
<keyword evidence="4" id="KW-1003">Cell membrane</keyword>
<keyword evidence="9" id="KW-0732">Signal</keyword>
<dbReference type="EMBL" id="CAADFI010000122">
    <property type="protein sequence ID" value="VFJ97934.1"/>
    <property type="molecule type" value="Genomic_DNA"/>
</dbReference>